<evidence type="ECO:0000313" key="2">
    <source>
        <dbReference type="EMBL" id="PXX89294.1"/>
    </source>
</evidence>
<dbReference type="EMBL" id="QFWX01000007">
    <property type="protein sequence ID" value="PXX89294.1"/>
    <property type="molecule type" value="Genomic_DNA"/>
</dbReference>
<sequence length="140" mass="14918">MYLERSPRWQTGAGLPIAIFIITVLSLIVLSMSQLQESSGSAISLQIQSQRAFFAAESGTQVAIADLLKKEADGNPINCPASFEEIYSNTFGASGLSGCNVDVECKGGDGVVTIKSMGVCGKESPEEARRTIEVRLKNDT</sequence>
<gene>
    <name evidence="2" type="ORF">DIT71_15445</name>
</gene>
<feature type="transmembrane region" description="Helical" evidence="1">
    <location>
        <begin position="12"/>
        <end position="32"/>
    </location>
</feature>
<protein>
    <recommendedName>
        <fullName evidence="4">MSHA biogenesis protein MshP</fullName>
    </recommendedName>
</protein>
<keyword evidence="1" id="KW-0812">Transmembrane</keyword>
<reference evidence="2 3" key="2">
    <citation type="submission" date="2018-06" db="EMBL/GenBank/DDBJ databases">
        <title>Marinobactersediminissp. nov, a moderately halophilic bacterium isolated from marine solar saltern.</title>
        <authorList>
            <person name="Zhang Y."/>
        </authorList>
    </citation>
    <scope>NUCLEOTIDE SEQUENCE [LARGE SCALE GENOMIC DNA]</scope>
    <source>
        <strain evidence="2 3">F01</strain>
    </source>
</reference>
<keyword evidence="1" id="KW-0472">Membrane</keyword>
<reference evidence="3" key="1">
    <citation type="submission" date="2018-05" db="EMBL/GenBank/DDBJ databases">
        <authorList>
            <person name="Lu D."/>
        </authorList>
    </citation>
    <scope>NUCLEOTIDE SEQUENCE [LARGE SCALE GENOMIC DNA]</scope>
    <source>
        <strain evidence="3">F01</strain>
    </source>
</reference>
<comment type="caution">
    <text evidence="2">The sequence shown here is derived from an EMBL/GenBank/DDBJ whole genome shotgun (WGS) entry which is preliminary data.</text>
</comment>
<dbReference type="AlphaFoldDB" id="A0A2V3ZHM3"/>
<dbReference type="OrthoDB" id="6118616at2"/>
<evidence type="ECO:0008006" key="4">
    <source>
        <dbReference type="Google" id="ProtNLM"/>
    </source>
</evidence>
<proteinExistence type="predicted"/>
<evidence type="ECO:0000256" key="1">
    <source>
        <dbReference type="SAM" id="Phobius"/>
    </source>
</evidence>
<dbReference type="RefSeq" id="WP_114614127.1">
    <property type="nucleotide sequence ID" value="NZ_QFWX01000007.1"/>
</dbReference>
<keyword evidence="1" id="KW-1133">Transmembrane helix</keyword>
<name>A0A2V3ZHM3_9GAMM</name>
<organism evidence="2 3">
    <name type="scientific">Marinobacter vulgaris</name>
    <dbReference type="NCBI Taxonomy" id="1928331"/>
    <lineage>
        <taxon>Bacteria</taxon>
        <taxon>Pseudomonadati</taxon>
        <taxon>Pseudomonadota</taxon>
        <taxon>Gammaproteobacteria</taxon>
        <taxon>Pseudomonadales</taxon>
        <taxon>Marinobacteraceae</taxon>
        <taxon>Marinobacter</taxon>
    </lineage>
</organism>
<dbReference type="Proteomes" id="UP000253987">
    <property type="component" value="Unassembled WGS sequence"/>
</dbReference>
<evidence type="ECO:0000313" key="3">
    <source>
        <dbReference type="Proteomes" id="UP000253987"/>
    </source>
</evidence>
<keyword evidence="3" id="KW-1185">Reference proteome</keyword>
<accession>A0A2V3ZHM3</accession>